<feature type="transmembrane region" description="Helical" evidence="1">
    <location>
        <begin position="20"/>
        <end position="49"/>
    </location>
</feature>
<reference evidence="2 3" key="1">
    <citation type="submission" date="2018-08" db="EMBL/GenBank/DDBJ databases">
        <title>Complete genomic DNA sequence of Rickettsia japonica in China.</title>
        <authorList>
            <person name="Lu Q."/>
            <person name="Li C."/>
        </authorList>
    </citation>
    <scope>NUCLEOTIDE SEQUENCE [LARGE SCALE GENOMIC DNA]</scope>
    <source>
        <strain evidence="2 3">LA4/2015</strain>
    </source>
</reference>
<evidence type="ECO:0000313" key="3">
    <source>
        <dbReference type="Proteomes" id="UP000258667"/>
    </source>
</evidence>
<gene>
    <name evidence="2" type="ORF">D0Z68_01545</name>
</gene>
<keyword evidence="3" id="KW-1185">Reference proteome</keyword>
<organism evidence="2 3">
    <name type="scientific">Rickettsia japonica</name>
    <dbReference type="NCBI Taxonomy" id="35790"/>
    <lineage>
        <taxon>Bacteria</taxon>
        <taxon>Pseudomonadati</taxon>
        <taxon>Pseudomonadota</taxon>
        <taxon>Alphaproteobacteria</taxon>
        <taxon>Rickettsiales</taxon>
        <taxon>Rickettsiaceae</taxon>
        <taxon>Rickettsieae</taxon>
        <taxon>Rickettsia</taxon>
        <taxon>spotted fever group</taxon>
    </lineage>
</organism>
<protein>
    <submittedName>
        <fullName evidence="2">Uncharacterized protein</fullName>
    </submittedName>
</protein>
<proteinExistence type="predicted"/>
<dbReference type="Proteomes" id="UP000258667">
    <property type="component" value="Chromosome"/>
</dbReference>
<keyword evidence="1" id="KW-1133">Transmembrane helix</keyword>
<evidence type="ECO:0000256" key="1">
    <source>
        <dbReference type="SAM" id="Phobius"/>
    </source>
</evidence>
<sequence length="114" mass="11873">MPSPLYPTLVGSGSPPATTITGAITGVLAAFTACTPFNTTSTFSSLIILRNFTIASFEKSLVLGIKTFIFALKLFCTASVIFFSVMVLEALDKPAALSAKTFLSNLALVSTAVS</sequence>
<accession>A0ABN5NYE2</accession>
<evidence type="ECO:0000313" key="2">
    <source>
        <dbReference type="EMBL" id="AXU06225.1"/>
    </source>
</evidence>
<name>A0ABN5NYE2_RICJA</name>
<keyword evidence="1" id="KW-0812">Transmembrane</keyword>
<dbReference type="EMBL" id="CP032049">
    <property type="protein sequence ID" value="AXU06225.1"/>
    <property type="molecule type" value="Genomic_DNA"/>
</dbReference>
<feature type="transmembrane region" description="Helical" evidence="1">
    <location>
        <begin position="61"/>
        <end position="88"/>
    </location>
</feature>
<keyword evidence="1" id="KW-0472">Membrane</keyword>